<dbReference type="InterPro" id="IPR006657">
    <property type="entry name" value="MoPterin_dinucl-bd_dom"/>
</dbReference>
<feature type="domain" description="4Fe-4S Mo/W bis-MGD-type" evidence="10">
    <location>
        <begin position="14"/>
        <end position="70"/>
    </location>
</feature>
<evidence type="ECO:0000313" key="12">
    <source>
        <dbReference type="Proteomes" id="UP000294862"/>
    </source>
</evidence>
<dbReference type="PANTHER" id="PTHR43598:SF5">
    <property type="entry name" value="DMSO REDUCTASE CHAIN A"/>
    <property type="match status" value="1"/>
</dbReference>
<feature type="compositionally biased region" description="Pro residues" evidence="9">
    <location>
        <begin position="434"/>
        <end position="445"/>
    </location>
</feature>
<dbReference type="RefSeq" id="WP_131996434.1">
    <property type="nucleotide sequence ID" value="NZ_SLWQ01000003.1"/>
</dbReference>
<dbReference type="CDD" id="cd02783">
    <property type="entry name" value="MopB_CT_2"/>
    <property type="match status" value="1"/>
</dbReference>
<feature type="region of interest" description="Disordered" evidence="9">
    <location>
        <begin position="431"/>
        <end position="458"/>
    </location>
</feature>
<accession>A0A4R2IAA2</accession>
<evidence type="ECO:0000313" key="11">
    <source>
        <dbReference type="EMBL" id="TCO41393.1"/>
    </source>
</evidence>
<dbReference type="PANTHER" id="PTHR43598">
    <property type="entry name" value="TUNGSTEN-CONTAINING FORMYLMETHANOFURAN DEHYDROGENASE 2 SUBUNIT B"/>
    <property type="match status" value="1"/>
</dbReference>
<evidence type="ECO:0000256" key="1">
    <source>
        <dbReference type="ARBA" id="ARBA00001966"/>
    </source>
</evidence>
<dbReference type="Pfam" id="PF04879">
    <property type="entry name" value="Molybdop_Fe4S4"/>
    <property type="match status" value="1"/>
</dbReference>
<dbReference type="OrthoDB" id="9810782at2"/>
<organism evidence="11 12">
    <name type="scientific">Dokdonella fugitiva</name>
    <dbReference type="NCBI Taxonomy" id="328517"/>
    <lineage>
        <taxon>Bacteria</taxon>
        <taxon>Pseudomonadati</taxon>
        <taxon>Pseudomonadota</taxon>
        <taxon>Gammaproteobacteria</taxon>
        <taxon>Lysobacterales</taxon>
        <taxon>Rhodanobacteraceae</taxon>
        <taxon>Dokdonella</taxon>
    </lineage>
</organism>
<gene>
    <name evidence="11" type="ORF">EV148_103313</name>
</gene>
<name>A0A4R2IAA2_9GAMM</name>
<keyword evidence="12" id="KW-1185">Reference proteome</keyword>
<dbReference type="Gene3D" id="3.40.228.10">
    <property type="entry name" value="Dimethylsulfoxide Reductase, domain 2"/>
    <property type="match status" value="1"/>
</dbReference>
<keyword evidence="8" id="KW-0411">Iron-sulfur</keyword>
<dbReference type="InterPro" id="IPR006656">
    <property type="entry name" value="Mopterin_OxRdtase"/>
</dbReference>
<dbReference type="SMART" id="SM00926">
    <property type="entry name" value="Molybdop_Fe4S4"/>
    <property type="match status" value="1"/>
</dbReference>
<evidence type="ECO:0000256" key="7">
    <source>
        <dbReference type="ARBA" id="ARBA00023004"/>
    </source>
</evidence>
<comment type="cofactor">
    <cofactor evidence="1">
        <name>[4Fe-4S] cluster</name>
        <dbReference type="ChEBI" id="CHEBI:49883"/>
    </cofactor>
</comment>
<keyword evidence="4" id="KW-0004">4Fe-4S</keyword>
<keyword evidence="7" id="KW-0408">Iron</keyword>
<evidence type="ECO:0000256" key="5">
    <source>
        <dbReference type="ARBA" id="ARBA00022723"/>
    </source>
</evidence>
<dbReference type="Gene3D" id="2.40.40.20">
    <property type="match status" value="1"/>
</dbReference>
<dbReference type="GO" id="GO:0046872">
    <property type="term" value="F:metal ion binding"/>
    <property type="evidence" value="ECO:0007669"/>
    <property type="project" value="UniProtKB-KW"/>
</dbReference>
<evidence type="ECO:0000256" key="9">
    <source>
        <dbReference type="SAM" id="MobiDB-lite"/>
    </source>
</evidence>
<comment type="subcellular location">
    <subcellularLocation>
        <location evidence="2">Cell envelope</location>
    </subcellularLocation>
</comment>
<dbReference type="InterPro" id="IPR006963">
    <property type="entry name" value="Mopterin_OxRdtase_4Fe-4S_dom"/>
</dbReference>
<dbReference type="Gene3D" id="3.40.50.740">
    <property type="match status" value="1"/>
</dbReference>
<dbReference type="SUPFAM" id="SSF50692">
    <property type="entry name" value="ADC-like"/>
    <property type="match status" value="1"/>
</dbReference>
<proteinExistence type="inferred from homology"/>
<comment type="caution">
    <text evidence="11">The sequence shown here is derived from an EMBL/GenBank/DDBJ whole genome shotgun (WGS) entry which is preliminary data.</text>
</comment>
<protein>
    <submittedName>
        <fullName evidence="11">Molybdopterin dinucleotide binding protein</fullName>
    </submittedName>
</protein>
<reference evidence="11 12" key="1">
    <citation type="journal article" date="2015" name="Stand. Genomic Sci.">
        <title>Genomic Encyclopedia of Bacterial and Archaeal Type Strains, Phase III: the genomes of soil and plant-associated and newly described type strains.</title>
        <authorList>
            <person name="Whitman W.B."/>
            <person name="Woyke T."/>
            <person name="Klenk H.P."/>
            <person name="Zhou Y."/>
            <person name="Lilburn T.G."/>
            <person name="Beck B.J."/>
            <person name="De Vos P."/>
            <person name="Vandamme P."/>
            <person name="Eisen J.A."/>
            <person name="Garrity G."/>
            <person name="Hugenholtz P."/>
            <person name="Kyrpides N.C."/>
        </authorList>
    </citation>
    <scope>NUCLEOTIDE SEQUENCE [LARGE SCALE GENOMIC DNA]</scope>
    <source>
        <strain evidence="11 12">A3</strain>
    </source>
</reference>
<dbReference type="AlphaFoldDB" id="A0A4R2IAA2"/>
<dbReference type="PROSITE" id="PS51669">
    <property type="entry name" value="4FE4S_MOW_BIS_MGD"/>
    <property type="match status" value="1"/>
</dbReference>
<dbReference type="GO" id="GO:0016491">
    <property type="term" value="F:oxidoreductase activity"/>
    <property type="evidence" value="ECO:0007669"/>
    <property type="project" value="UniProtKB-KW"/>
</dbReference>
<dbReference type="Pfam" id="PF00384">
    <property type="entry name" value="Molybdopterin"/>
    <property type="match status" value="1"/>
</dbReference>
<dbReference type="Gene3D" id="3.30.200.210">
    <property type="match status" value="1"/>
</dbReference>
<dbReference type="SUPFAM" id="SSF53706">
    <property type="entry name" value="Formate dehydrogenase/DMSO reductase, domains 1-3"/>
    <property type="match status" value="1"/>
</dbReference>
<evidence type="ECO:0000256" key="8">
    <source>
        <dbReference type="ARBA" id="ARBA00023014"/>
    </source>
</evidence>
<dbReference type="InterPro" id="IPR009010">
    <property type="entry name" value="Asp_de-COase-like_dom_sf"/>
</dbReference>
<evidence type="ECO:0000256" key="2">
    <source>
        <dbReference type="ARBA" id="ARBA00004196"/>
    </source>
</evidence>
<dbReference type="GO" id="GO:0043546">
    <property type="term" value="F:molybdopterin cofactor binding"/>
    <property type="evidence" value="ECO:0007669"/>
    <property type="project" value="InterPro"/>
</dbReference>
<evidence type="ECO:0000256" key="3">
    <source>
        <dbReference type="ARBA" id="ARBA00010312"/>
    </source>
</evidence>
<dbReference type="Pfam" id="PF01568">
    <property type="entry name" value="Molydop_binding"/>
    <property type="match status" value="1"/>
</dbReference>
<dbReference type="Proteomes" id="UP000294862">
    <property type="component" value="Unassembled WGS sequence"/>
</dbReference>
<keyword evidence="5" id="KW-0479">Metal-binding</keyword>
<comment type="similarity">
    <text evidence="3">Belongs to the prokaryotic molybdopterin-containing oxidoreductase family.</text>
</comment>
<sequence length="963" mass="105910">MPHAHLNLHEPTGDAVETTTCYMCACRCGIRVHLKNGRVRYIDGNPRHPVNRGVICAKGSAGIMQHYSPARLSKPLLRVGARGAREFREIEWDEALALAAKWLGDIRARNPDELAFFTGRDQSQALTGWWAQQFGTINYAAHGGFCSVNMAAAGMYTLGGSFWEFGEPDWDLTRYLMLWGVAEDHDSNPIKLGLGKLKARGAKIVAINPVRTGYGAIADEWVPINPGTDGLLAGALIHELLHADRIDLDYLVRYTNAHHLVISAPGAADDGMIARDAQGRALCAARVGDEGPRSTGYRIADAAGIGISPLVIGEYLLADGRTAVPAFQLFAERYMAVDYAPDAVATTCGIDAATIRRLARELAEVAFEQAIRLPQRWTDAWGREHEEMIGRPVAMHAMRGISAHANGFHTCRTLHLLQMILGAIDTPGSFRYQPPYPKPAPPPNRPGKTRKDDGALDAGPLGYVHTPDDLVVDARGEPRRIDKAFSWQHPFAAHGMLQNVIANACAGDPYRIDTLFLFMANMGWNSAMNTSATRAMLCERDPASGEYRIPHVIYVDAYDSETVAFADLVLPDTTYLERHDCISLLDRPISDADGASDAIRQPVVQPDRDVRPFQDVLLDLGARLRLPGLVDDAGAPKYPRGYAQYMVEHERAPGVGLLAGWRGADGAQDGVGAPNPGQLARYVEHGCHWHRAVPDAGRYYKMANRDYLEWAKSLAFVGSTQPIVLQFYAETLQRFRLAARGHGAMQPPDHERARVERYFDPLPFHYASLAPLAGEGAEGGWGEGSSQAFPHPDSLPQAGAGVAHYPLAAITQRPMFMYHAWGSQNRWLRQIATRNYLYVNPRTAAEHGVADGDWIWLVAPRGRIRVQARMHAGTAPGTVWTWNAIGKHKGAWKLAADAPENVDGFLLNHLIDESLRDRDGRARCANADPVTGQAAWFDLRVRIERDAEPRRDGHRIELSGPDG</sequence>
<dbReference type="EMBL" id="SLWQ01000003">
    <property type="protein sequence ID" value="TCO41393.1"/>
    <property type="molecule type" value="Genomic_DNA"/>
</dbReference>
<keyword evidence="6" id="KW-0560">Oxidoreductase</keyword>
<dbReference type="GO" id="GO:0030313">
    <property type="term" value="C:cell envelope"/>
    <property type="evidence" value="ECO:0007669"/>
    <property type="project" value="UniProtKB-SubCell"/>
</dbReference>
<evidence type="ECO:0000256" key="4">
    <source>
        <dbReference type="ARBA" id="ARBA00022485"/>
    </source>
</evidence>
<dbReference type="GO" id="GO:0051539">
    <property type="term" value="F:4 iron, 4 sulfur cluster binding"/>
    <property type="evidence" value="ECO:0007669"/>
    <property type="project" value="UniProtKB-KW"/>
</dbReference>
<evidence type="ECO:0000256" key="6">
    <source>
        <dbReference type="ARBA" id="ARBA00023002"/>
    </source>
</evidence>
<evidence type="ECO:0000259" key="10">
    <source>
        <dbReference type="PROSITE" id="PS51669"/>
    </source>
</evidence>